<comment type="subcellular location">
    <subcellularLocation>
        <location evidence="1">Target cell membrane</location>
    </subcellularLocation>
</comment>
<dbReference type="Gene3D" id="1.25.40.20">
    <property type="entry name" value="Ankyrin repeat-containing domain"/>
    <property type="match status" value="1"/>
</dbReference>
<protein>
    <submittedName>
        <fullName evidence="9">BCL-6 corepressor-like protein</fullName>
    </submittedName>
</protein>
<comment type="caution">
    <text evidence="9">The sequence shown here is derived from an EMBL/GenBank/DDBJ whole genome shotgun (WGS) entry which is preliminary data.</text>
</comment>
<name>A0A1Y3BRP4_EURMA</name>
<dbReference type="Proteomes" id="UP000194236">
    <property type="component" value="Unassembled WGS sequence"/>
</dbReference>
<dbReference type="PANTHER" id="PTHR24117:SF9">
    <property type="entry name" value="BCL-6 COREPRESSOR PCGF1 BINDING DOMAIN-CONTAINING PROTEIN"/>
    <property type="match status" value="1"/>
</dbReference>
<evidence type="ECO:0000256" key="6">
    <source>
        <dbReference type="ARBA" id="ARBA00034703"/>
    </source>
</evidence>
<feature type="repeat" description="ANK" evidence="7">
    <location>
        <begin position="145"/>
        <end position="177"/>
    </location>
</feature>
<dbReference type="SUPFAM" id="SSF48403">
    <property type="entry name" value="Ankyrin repeat"/>
    <property type="match status" value="1"/>
</dbReference>
<dbReference type="PANTHER" id="PTHR24117">
    <property type="entry name" value="AGAP007537-PB"/>
    <property type="match status" value="1"/>
</dbReference>
<dbReference type="Pfam" id="PF13857">
    <property type="entry name" value="Ank_5"/>
    <property type="match status" value="1"/>
</dbReference>
<dbReference type="GO" id="GO:0044218">
    <property type="term" value="C:other organism cell membrane"/>
    <property type="evidence" value="ECO:0007669"/>
    <property type="project" value="UniProtKB-KW"/>
</dbReference>
<feature type="region of interest" description="Disordered" evidence="8">
    <location>
        <begin position="1"/>
        <end position="35"/>
    </location>
</feature>
<dbReference type="GO" id="GO:0005634">
    <property type="term" value="C:nucleus"/>
    <property type="evidence" value="ECO:0007669"/>
    <property type="project" value="TreeGrafter"/>
</dbReference>
<dbReference type="EMBL" id="MUJZ01003748">
    <property type="protein sequence ID" value="OTF83432.1"/>
    <property type="molecule type" value="Genomic_DNA"/>
</dbReference>
<dbReference type="GO" id="GO:0044231">
    <property type="term" value="C:host cell presynaptic membrane"/>
    <property type="evidence" value="ECO:0007669"/>
    <property type="project" value="UniProtKB-KW"/>
</dbReference>
<evidence type="ECO:0000256" key="5">
    <source>
        <dbReference type="ARBA" id="ARBA00023298"/>
    </source>
</evidence>
<evidence type="ECO:0000313" key="9">
    <source>
        <dbReference type="EMBL" id="OTF83432.1"/>
    </source>
</evidence>
<keyword evidence="5" id="KW-0472">Membrane</keyword>
<dbReference type="OrthoDB" id="3666223at2759"/>
<keyword evidence="4" id="KW-0800">Toxin</keyword>
<dbReference type="PRINTS" id="PR01415">
    <property type="entry name" value="ANKYRIN"/>
</dbReference>
<evidence type="ECO:0000256" key="2">
    <source>
        <dbReference type="ARBA" id="ARBA00022483"/>
    </source>
</evidence>
<keyword evidence="7" id="KW-0040">ANK repeat</keyword>
<gene>
    <name evidence="9" type="ORF">BLA29_003971</name>
</gene>
<comment type="similarity">
    <text evidence="6">Belongs to the BCOR family.</text>
</comment>
<dbReference type="SMART" id="SM00248">
    <property type="entry name" value="ANK"/>
    <property type="match status" value="3"/>
</dbReference>
<dbReference type="InterPro" id="IPR002110">
    <property type="entry name" value="Ankyrin_rpt"/>
</dbReference>
<feature type="compositionally biased region" description="Basic residues" evidence="8">
    <location>
        <begin position="1"/>
        <end position="14"/>
    </location>
</feature>
<feature type="compositionally biased region" description="Basic and acidic residues" evidence="8">
    <location>
        <begin position="15"/>
        <end position="31"/>
    </location>
</feature>
<evidence type="ECO:0000256" key="8">
    <source>
        <dbReference type="SAM" id="MobiDB-lite"/>
    </source>
</evidence>
<dbReference type="PROSITE" id="PS50088">
    <property type="entry name" value="ANK_REPEAT"/>
    <property type="match status" value="2"/>
</dbReference>
<evidence type="ECO:0000256" key="3">
    <source>
        <dbReference type="ARBA" id="ARBA00022537"/>
    </source>
</evidence>
<dbReference type="InterPro" id="IPR047144">
    <property type="entry name" value="BCOR-like"/>
</dbReference>
<keyword evidence="2" id="KW-0268">Exocytosis</keyword>
<keyword evidence="4" id="KW-0528">Neurotoxin</keyword>
<evidence type="ECO:0000256" key="1">
    <source>
        <dbReference type="ARBA" id="ARBA00004175"/>
    </source>
</evidence>
<dbReference type="InterPro" id="IPR036770">
    <property type="entry name" value="Ankyrin_rpt-contain_sf"/>
</dbReference>
<keyword evidence="5" id="KW-1053">Target membrane</keyword>
<dbReference type="GO" id="GO:0000122">
    <property type="term" value="P:negative regulation of transcription by RNA polymerase II"/>
    <property type="evidence" value="ECO:0007669"/>
    <property type="project" value="TreeGrafter"/>
</dbReference>
<evidence type="ECO:0000256" key="4">
    <source>
        <dbReference type="ARBA" id="ARBA00023028"/>
    </source>
</evidence>
<dbReference type="GO" id="GO:0003714">
    <property type="term" value="F:transcription corepressor activity"/>
    <property type="evidence" value="ECO:0007669"/>
    <property type="project" value="TreeGrafter"/>
</dbReference>
<dbReference type="PROSITE" id="PS50297">
    <property type="entry name" value="ANK_REP_REGION"/>
    <property type="match status" value="2"/>
</dbReference>
<accession>A0A1Y3BRP4</accession>
<reference evidence="9 10" key="1">
    <citation type="submission" date="2017-03" db="EMBL/GenBank/DDBJ databases">
        <title>Genome Survey of Euroglyphus maynei.</title>
        <authorList>
            <person name="Arlian L.G."/>
            <person name="Morgan M.S."/>
            <person name="Rider S.D."/>
        </authorList>
    </citation>
    <scope>NUCLEOTIDE SEQUENCE [LARGE SCALE GENOMIC DNA]</scope>
    <source>
        <strain evidence="9">Arlian Lab</strain>
        <tissue evidence="9">Whole body</tissue>
    </source>
</reference>
<evidence type="ECO:0000256" key="7">
    <source>
        <dbReference type="PROSITE-ProRule" id="PRU00023"/>
    </source>
</evidence>
<organism evidence="9 10">
    <name type="scientific">Euroglyphus maynei</name>
    <name type="common">Mayne's house dust mite</name>
    <dbReference type="NCBI Taxonomy" id="6958"/>
    <lineage>
        <taxon>Eukaryota</taxon>
        <taxon>Metazoa</taxon>
        <taxon>Ecdysozoa</taxon>
        <taxon>Arthropoda</taxon>
        <taxon>Chelicerata</taxon>
        <taxon>Arachnida</taxon>
        <taxon>Acari</taxon>
        <taxon>Acariformes</taxon>
        <taxon>Sarcoptiformes</taxon>
        <taxon>Astigmata</taxon>
        <taxon>Psoroptidia</taxon>
        <taxon>Analgoidea</taxon>
        <taxon>Pyroglyphidae</taxon>
        <taxon>Pyroglyphinae</taxon>
        <taxon>Euroglyphus</taxon>
    </lineage>
</organism>
<evidence type="ECO:0000313" key="10">
    <source>
        <dbReference type="Proteomes" id="UP000194236"/>
    </source>
</evidence>
<keyword evidence="10" id="KW-1185">Reference proteome</keyword>
<proteinExistence type="inferred from homology"/>
<feature type="repeat" description="ANK" evidence="7">
    <location>
        <begin position="85"/>
        <end position="117"/>
    </location>
</feature>
<dbReference type="GO" id="GO:0006887">
    <property type="term" value="P:exocytosis"/>
    <property type="evidence" value="ECO:0007669"/>
    <property type="project" value="UniProtKB-KW"/>
</dbReference>
<dbReference type="AlphaFoldDB" id="A0A1Y3BRP4"/>
<keyword evidence="3" id="KW-1052">Target cell membrane</keyword>
<sequence length="277" mass="31519">MIRNSRKKSSKTKLFRKEHCNNNNNGKKENSMDNNRIDSINGRRFVVNKSLGETLLHRSARNNRLDVVRLCLESDACDVNARDNAGYTPLHECSSRGNLEIARLLLQHSADVNASAAGGIRYVLFVHSKIFKSHILSLLIITIEFSARPLHDAIENDHIEIVRLLLSYGADPRISTYSGTTPLQLSRSKAMSKFLQGFYSDISTDRSMIDMTNVWKFNSHHHHSLVDSGFDIFADLSSDDNEDLNADDDDDGMEYEFEASCRPLLNLYTFLHKPDQW</sequence>
<keyword evidence="4" id="KW-0638">Presynaptic neurotoxin</keyword>
<dbReference type="Pfam" id="PF12796">
    <property type="entry name" value="Ank_2"/>
    <property type="match status" value="1"/>
</dbReference>